<name>A0ABW8T3J1_9CLOT</name>
<gene>
    <name evidence="2" type="ORF">ACJDUG_09035</name>
</gene>
<dbReference type="Proteomes" id="UP001623591">
    <property type="component" value="Unassembled WGS sequence"/>
</dbReference>
<dbReference type="RefSeq" id="WP_406769561.1">
    <property type="nucleotide sequence ID" value="NZ_JBJHZZ010000004.1"/>
</dbReference>
<keyword evidence="1" id="KW-0472">Membrane</keyword>
<evidence type="ECO:0000313" key="3">
    <source>
        <dbReference type="Proteomes" id="UP001623591"/>
    </source>
</evidence>
<proteinExistence type="predicted"/>
<sequence length="129" mass="14957">MKKLLIYFLITIAIIIAVFFIITRNGLPKLSINDIKSVNISRGLVPIKELDVVNNRVEIENLVSMYNRSKRSYQDGDTTPEIDIVFQLKDNKELSIQGNTQSFQYVYVNNKHYKITGKDLTIYIRNLCQ</sequence>
<keyword evidence="1" id="KW-0812">Transmembrane</keyword>
<reference evidence="2 3" key="1">
    <citation type="submission" date="2024-11" db="EMBL/GenBank/DDBJ databases">
        <authorList>
            <person name="Heng Y.C."/>
            <person name="Lim A.C.H."/>
            <person name="Lee J.K.Y."/>
            <person name="Kittelmann S."/>
        </authorList>
    </citation>
    <scope>NUCLEOTIDE SEQUENCE [LARGE SCALE GENOMIC DNA]</scope>
    <source>
        <strain evidence="2 3">WILCCON 0185</strain>
    </source>
</reference>
<keyword evidence="3" id="KW-1185">Reference proteome</keyword>
<comment type="caution">
    <text evidence="2">The sequence shown here is derived from an EMBL/GenBank/DDBJ whole genome shotgun (WGS) entry which is preliminary data.</text>
</comment>
<keyword evidence="1" id="KW-1133">Transmembrane helix</keyword>
<evidence type="ECO:0000313" key="2">
    <source>
        <dbReference type="EMBL" id="MFL0247116.1"/>
    </source>
</evidence>
<protein>
    <submittedName>
        <fullName evidence="2">Uncharacterized protein</fullName>
    </submittedName>
</protein>
<feature type="transmembrane region" description="Helical" evidence="1">
    <location>
        <begin position="6"/>
        <end position="27"/>
    </location>
</feature>
<accession>A0ABW8T3J1</accession>
<organism evidence="2 3">
    <name type="scientific">Candidatus Clostridium stratigraminis</name>
    <dbReference type="NCBI Taxonomy" id="3381661"/>
    <lineage>
        <taxon>Bacteria</taxon>
        <taxon>Bacillati</taxon>
        <taxon>Bacillota</taxon>
        <taxon>Clostridia</taxon>
        <taxon>Eubacteriales</taxon>
        <taxon>Clostridiaceae</taxon>
        <taxon>Clostridium</taxon>
    </lineage>
</organism>
<dbReference type="EMBL" id="JBJHZZ010000004">
    <property type="protein sequence ID" value="MFL0247116.1"/>
    <property type="molecule type" value="Genomic_DNA"/>
</dbReference>
<evidence type="ECO:0000256" key="1">
    <source>
        <dbReference type="SAM" id="Phobius"/>
    </source>
</evidence>